<dbReference type="InterPro" id="IPR036388">
    <property type="entry name" value="WH-like_DNA-bd_sf"/>
</dbReference>
<dbReference type="InterPro" id="IPR011711">
    <property type="entry name" value="GntR_C"/>
</dbReference>
<dbReference type="SMART" id="SM00895">
    <property type="entry name" value="FCD"/>
    <property type="match status" value="1"/>
</dbReference>
<evidence type="ECO:0000313" key="5">
    <source>
        <dbReference type="EMBL" id="MFC3443791.1"/>
    </source>
</evidence>
<evidence type="ECO:0000256" key="1">
    <source>
        <dbReference type="ARBA" id="ARBA00023015"/>
    </source>
</evidence>
<dbReference type="PANTHER" id="PTHR43537:SF5">
    <property type="entry name" value="UXU OPERON TRANSCRIPTIONAL REGULATOR"/>
    <property type="match status" value="1"/>
</dbReference>
<dbReference type="InterPro" id="IPR036390">
    <property type="entry name" value="WH_DNA-bd_sf"/>
</dbReference>
<evidence type="ECO:0000256" key="2">
    <source>
        <dbReference type="ARBA" id="ARBA00023125"/>
    </source>
</evidence>
<evidence type="ECO:0000256" key="3">
    <source>
        <dbReference type="ARBA" id="ARBA00023163"/>
    </source>
</evidence>
<reference evidence="6" key="1">
    <citation type="journal article" date="2019" name="Int. J. Syst. Evol. Microbiol.">
        <title>The Global Catalogue of Microorganisms (GCM) 10K type strain sequencing project: providing services to taxonomists for standard genome sequencing and annotation.</title>
        <authorList>
            <consortium name="The Broad Institute Genomics Platform"/>
            <consortium name="The Broad Institute Genome Sequencing Center for Infectious Disease"/>
            <person name="Wu L."/>
            <person name="Ma J."/>
        </authorList>
    </citation>
    <scope>NUCLEOTIDE SEQUENCE [LARGE SCALE GENOMIC DNA]</scope>
    <source>
        <strain evidence="6">CCM 7491</strain>
    </source>
</reference>
<organism evidence="5 6">
    <name type="scientific">Sphingobium rhizovicinum</name>
    <dbReference type="NCBI Taxonomy" id="432308"/>
    <lineage>
        <taxon>Bacteria</taxon>
        <taxon>Pseudomonadati</taxon>
        <taxon>Pseudomonadota</taxon>
        <taxon>Alphaproteobacteria</taxon>
        <taxon>Sphingomonadales</taxon>
        <taxon>Sphingomonadaceae</taxon>
        <taxon>Sphingobium</taxon>
    </lineage>
</organism>
<dbReference type="RefSeq" id="WP_380798667.1">
    <property type="nucleotide sequence ID" value="NZ_JBHRVU010000005.1"/>
</dbReference>
<accession>A0ABV7NL68</accession>
<keyword evidence="3" id="KW-0804">Transcription</keyword>
<keyword evidence="6" id="KW-1185">Reference proteome</keyword>
<dbReference type="SUPFAM" id="SSF48008">
    <property type="entry name" value="GntR ligand-binding domain-like"/>
    <property type="match status" value="1"/>
</dbReference>
<gene>
    <name evidence="5" type="ORF">ACFOKF_21795</name>
</gene>
<dbReference type="Pfam" id="PF07729">
    <property type="entry name" value="FCD"/>
    <property type="match status" value="1"/>
</dbReference>
<evidence type="ECO:0000313" key="6">
    <source>
        <dbReference type="Proteomes" id="UP001595681"/>
    </source>
</evidence>
<sequence>MPRAAASETHRILARSILQHLVEEGAQVGSPVSELGLSQTMGVSRSPVRGALQLLEGEGIIVRGDNRRFSLMRLPQIEDMASGPLDESGEVEALYWKIASDRLTNIIEATTAEADLMRRYDASRSLIQRTLRQIASEGWAEPMPTGAWRFLPLIDGRESYDESYRFRRAIEPAALLDPGFELTTVTANRLRREQKYLLENGDSTDPRQVFEHNSGFHLALMQASNNRFFADAALRITRLRRVVGYVIALDHTRTPTQSIEHLAILDRIEDGDLQAAARLMARHLKVGQKSKAELLGDHRLTITGPSNN</sequence>
<keyword evidence="1" id="KW-0805">Transcription regulation</keyword>
<dbReference type="PANTHER" id="PTHR43537">
    <property type="entry name" value="TRANSCRIPTIONAL REGULATOR, GNTR FAMILY"/>
    <property type="match status" value="1"/>
</dbReference>
<dbReference type="InterPro" id="IPR000524">
    <property type="entry name" value="Tscrpt_reg_HTH_GntR"/>
</dbReference>
<dbReference type="Gene3D" id="1.20.120.530">
    <property type="entry name" value="GntR ligand-binding domain-like"/>
    <property type="match status" value="1"/>
</dbReference>
<dbReference type="InterPro" id="IPR008920">
    <property type="entry name" value="TF_FadR/GntR_C"/>
</dbReference>
<dbReference type="Gene3D" id="1.10.10.10">
    <property type="entry name" value="Winged helix-like DNA-binding domain superfamily/Winged helix DNA-binding domain"/>
    <property type="match status" value="1"/>
</dbReference>
<name>A0ABV7NL68_9SPHN</name>
<dbReference type="EMBL" id="JBHRVU010000005">
    <property type="protein sequence ID" value="MFC3443791.1"/>
    <property type="molecule type" value="Genomic_DNA"/>
</dbReference>
<dbReference type="Pfam" id="PF00392">
    <property type="entry name" value="GntR"/>
    <property type="match status" value="1"/>
</dbReference>
<proteinExistence type="predicted"/>
<protein>
    <submittedName>
        <fullName evidence="5">FCD domain-containing protein</fullName>
    </submittedName>
</protein>
<keyword evidence="2" id="KW-0238">DNA-binding</keyword>
<feature type="domain" description="GntR C-terminal" evidence="4">
    <location>
        <begin position="162"/>
        <end position="286"/>
    </location>
</feature>
<dbReference type="SUPFAM" id="SSF46785">
    <property type="entry name" value="Winged helix' DNA-binding domain"/>
    <property type="match status" value="1"/>
</dbReference>
<dbReference type="Proteomes" id="UP001595681">
    <property type="component" value="Unassembled WGS sequence"/>
</dbReference>
<evidence type="ECO:0000259" key="4">
    <source>
        <dbReference type="SMART" id="SM00895"/>
    </source>
</evidence>
<comment type="caution">
    <text evidence="5">The sequence shown here is derived from an EMBL/GenBank/DDBJ whole genome shotgun (WGS) entry which is preliminary data.</text>
</comment>